<dbReference type="Gene3D" id="3.40.50.2000">
    <property type="entry name" value="Glycogen Phosphorylase B"/>
    <property type="match status" value="1"/>
</dbReference>
<dbReference type="Proteomes" id="UP000466619">
    <property type="component" value="Unassembled WGS sequence"/>
</dbReference>
<name>A0A329X8E3_9GAMM</name>
<dbReference type="RefSeq" id="WP_112895041.1">
    <property type="nucleotide sequence ID" value="NZ_CAWNYH010000009.1"/>
</dbReference>
<gene>
    <name evidence="3" type="ORF">CKY02_08990</name>
    <name evidence="2" type="ORF">GPY48_03565</name>
</gene>
<evidence type="ECO:0000313" key="4">
    <source>
        <dbReference type="Proteomes" id="UP000250919"/>
    </source>
</evidence>
<dbReference type="Proteomes" id="UP000250919">
    <property type="component" value="Unassembled WGS sequence"/>
</dbReference>
<evidence type="ECO:0000313" key="5">
    <source>
        <dbReference type="Proteomes" id="UP000466619"/>
    </source>
</evidence>
<keyword evidence="5" id="KW-1185">Reference proteome</keyword>
<dbReference type="GO" id="GO:0016757">
    <property type="term" value="F:glycosyltransferase activity"/>
    <property type="evidence" value="ECO:0007669"/>
    <property type="project" value="InterPro"/>
</dbReference>
<comment type="caution">
    <text evidence="3">The sequence shown here is derived from an EMBL/GenBank/DDBJ whole genome shotgun (WGS) entry which is preliminary data.</text>
</comment>
<feature type="domain" description="Glycosyl transferase family 1" evidence="1">
    <location>
        <begin position="233"/>
        <end position="383"/>
    </location>
</feature>
<protein>
    <submittedName>
        <fullName evidence="2">Glycosyltransferase</fullName>
    </submittedName>
</protein>
<organism evidence="3 4">
    <name type="scientific">Photorhabdus bodei</name>
    <dbReference type="NCBI Taxonomy" id="2029681"/>
    <lineage>
        <taxon>Bacteria</taxon>
        <taxon>Pseudomonadati</taxon>
        <taxon>Pseudomonadota</taxon>
        <taxon>Gammaproteobacteria</taxon>
        <taxon>Enterobacterales</taxon>
        <taxon>Morganellaceae</taxon>
        <taxon>Photorhabdus</taxon>
    </lineage>
</organism>
<evidence type="ECO:0000313" key="3">
    <source>
        <dbReference type="EMBL" id="RAX13107.1"/>
    </source>
</evidence>
<dbReference type="SUPFAM" id="SSF53756">
    <property type="entry name" value="UDP-Glycosyltransferase/glycogen phosphorylase"/>
    <property type="match status" value="1"/>
</dbReference>
<dbReference type="GeneID" id="88806008"/>
<proteinExistence type="predicted"/>
<dbReference type="Pfam" id="PF00534">
    <property type="entry name" value="Glycos_transf_1"/>
    <property type="match status" value="1"/>
</dbReference>
<dbReference type="InterPro" id="IPR001296">
    <property type="entry name" value="Glyco_trans_1"/>
</dbReference>
<evidence type="ECO:0000259" key="1">
    <source>
        <dbReference type="Pfam" id="PF00534"/>
    </source>
</evidence>
<evidence type="ECO:0000313" key="2">
    <source>
        <dbReference type="EMBL" id="NDL02369.1"/>
    </source>
</evidence>
<sequence>MTNITSSNKITPAVIVINGNYISNDYRSGFKVGATSFTLKVADYFIKRDLLSGFIFYKRDESLILPKITEDIIEGIKCINIFFNFSMKSKDVKNMLEKCISILSIKNDQIIPAIVYYQTDTLLSYHPPHIPCCITHHGPFVEDFQQHYSLEETYDAFENKTKAQHLNIQQMKGIETLINKKYFIFQHSKLQGNFLLKKGINPDNIKNIIPPISIEEITKLKIENKYINDFIKTNKNELLLFTAVARLDYFKNIDLLINSAIVLLNKGIPVKIFIAGDEESKNIRRNKLISMVPPRYQEQFFISHKLSQTELFSIFNKIKNKSIFVCTSRYETLGITPLEAALNGVCTIVPNLNLIEAASYFPSEYKFTYNIDSLTEKIISIYEKDLFTSNQQLQYISSLISKACFEDSMGKAWEEVSISYMANKKPVSECLS</sequence>
<reference evidence="3" key="1">
    <citation type="submission" date="2017-08" db="EMBL/GenBank/DDBJ databases">
        <authorList>
            <person name="de Groot N.N."/>
        </authorList>
    </citation>
    <scope>NUCLEOTIDE SEQUENCE</scope>
    <source>
        <strain evidence="3">LJ24-63</strain>
    </source>
</reference>
<dbReference type="EMBL" id="WSFC01000005">
    <property type="protein sequence ID" value="NDL02369.1"/>
    <property type="molecule type" value="Genomic_DNA"/>
</dbReference>
<reference evidence="3 4" key="2">
    <citation type="journal article" date="2018" name="Int. J. Syst. Evol. Microbiol.">
        <title>Whole-genome-based revisit of Photorhabdus phylogeny: proposal for the elevation of most Photorhabdus subspecies to the species level and description of one novel species Photorhabdus bodei sp. nov., and one novel subspecies Photorhabdus laumondii subsp. clarkei subsp. nov.</title>
        <authorList>
            <person name="Machado R.A.R."/>
            <person name="Wuthrich D."/>
            <person name="Kuhnert P."/>
            <person name="Arce C.C.M."/>
            <person name="Thonen L."/>
            <person name="Ruiz C."/>
            <person name="Zhang X."/>
            <person name="Robert C.A.M."/>
            <person name="Karimi J."/>
            <person name="Kamali S."/>
            <person name="Ma J."/>
            <person name="Bruggmann R."/>
            <person name="Erb M."/>
        </authorList>
    </citation>
    <scope>NUCLEOTIDE SEQUENCE [LARGE SCALE GENOMIC DNA]</scope>
    <source>
        <strain evidence="3 4">LJ24-63</strain>
    </source>
</reference>
<dbReference type="AlphaFoldDB" id="A0A329X8E3"/>
<accession>A0A329X8E3</accession>
<reference evidence="2 5" key="3">
    <citation type="submission" date="2019-12" db="EMBL/GenBank/DDBJ databases">
        <title>Engineering Photorhabdus to improve their lethality against agricultural pests.</title>
        <authorList>
            <person name="Machado R.A.R."/>
        </authorList>
    </citation>
    <scope>NUCLEOTIDE SEQUENCE [LARGE SCALE GENOMIC DNA]</scope>
    <source>
        <strain evidence="2 5">M-CN4</strain>
    </source>
</reference>
<dbReference type="EMBL" id="NSCM01000009">
    <property type="protein sequence ID" value="RAX13107.1"/>
    <property type="molecule type" value="Genomic_DNA"/>
</dbReference>